<evidence type="ECO:0000256" key="3">
    <source>
        <dbReference type="ARBA" id="ARBA00022722"/>
    </source>
</evidence>
<protein>
    <recommendedName>
        <fullName evidence="16">Integrase catalytic domain-containing protein</fullName>
    </recommendedName>
</protein>
<evidence type="ECO:0000313" key="17">
    <source>
        <dbReference type="EMBL" id="MBW0482653.1"/>
    </source>
</evidence>
<dbReference type="AlphaFoldDB" id="A0A9Q3CGQ1"/>
<organism evidence="17 18">
    <name type="scientific">Austropuccinia psidii MF-1</name>
    <dbReference type="NCBI Taxonomy" id="1389203"/>
    <lineage>
        <taxon>Eukaryota</taxon>
        <taxon>Fungi</taxon>
        <taxon>Dikarya</taxon>
        <taxon>Basidiomycota</taxon>
        <taxon>Pucciniomycotina</taxon>
        <taxon>Pucciniomycetes</taxon>
        <taxon>Pucciniales</taxon>
        <taxon>Sphaerophragmiaceae</taxon>
        <taxon>Austropuccinia</taxon>
    </lineage>
</organism>
<dbReference type="InterPro" id="IPR036397">
    <property type="entry name" value="RNaseH_sf"/>
</dbReference>
<dbReference type="GO" id="GO:0003887">
    <property type="term" value="F:DNA-directed DNA polymerase activity"/>
    <property type="evidence" value="ECO:0007669"/>
    <property type="project" value="UniProtKB-KW"/>
</dbReference>
<keyword evidence="8" id="KW-0694">RNA-binding</keyword>
<keyword evidence="2" id="KW-0548">Nucleotidyltransferase</keyword>
<keyword evidence="5" id="KW-0255">Endonuclease</keyword>
<dbReference type="GO" id="GO:0016787">
    <property type="term" value="F:hydrolase activity"/>
    <property type="evidence" value="ECO:0007669"/>
    <property type="project" value="UniProtKB-KW"/>
</dbReference>
<evidence type="ECO:0000256" key="12">
    <source>
        <dbReference type="ARBA" id="ARBA00023172"/>
    </source>
</evidence>
<dbReference type="InterPro" id="IPR001584">
    <property type="entry name" value="Integrase_cat-core"/>
</dbReference>
<dbReference type="SUPFAM" id="SSF53098">
    <property type="entry name" value="Ribonuclease H-like"/>
    <property type="match status" value="1"/>
</dbReference>
<keyword evidence="6" id="KW-0378">Hydrolase</keyword>
<dbReference type="GO" id="GO:0003964">
    <property type="term" value="F:RNA-directed DNA polymerase activity"/>
    <property type="evidence" value="ECO:0007669"/>
    <property type="project" value="UniProtKB-KW"/>
</dbReference>
<keyword evidence="11" id="KW-0239">DNA-directed DNA polymerase</keyword>
<evidence type="ECO:0000313" key="18">
    <source>
        <dbReference type="Proteomes" id="UP000765509"/>
    </source>
</evidence>
<evidence type="ECO:0000256" key="11">
    <source>
        <dbReference type="ARBA" id="ARBA00022932"/>
    </source>
</evidence>
<keyword evidence="11" id="KW-0808">Transferase</keyword>
<dbReference type="Pfam" id="PF25597">
    <property type="entry name" value="SH3_retrovirus"/>
    <property type="match status" value="1"/>
</dbReference>
<reference evidence="17" key="1">
    <citation type="submission" date="2021-03" db="EMBL/GenBank/DDBJ databases">
        <title>Draft genome sequence of rust myrtle Austropuccinia psidii MF-1, a brazilian biotype.</title>
        <authorList>
            <person name="Quecine M.C."/>
            <person name="Pachon D.M.R."/>
            <person name="Bonatelli M.L."/>
            <person name="Correr F.H."/>
            <person name="Franceschini L.M."/>
            <person name="Leite T.F."/>
            <person name="Margarido G.R.A."/>
            <person name="Almeida C.A."/>
            <person name="Ferrarezi J.A."/>
            <person name="Labate C.A."/>
        </authorList>
    </citation>
    <scope>NUCLEOTIDE SEQUENCE</scope>
    <source>
        <strain evidence="17">MF-1</strain>
    </source>
</reference>
<evidence type="ECO:0000256" key="15">
    <source>
        <dbReference type="ARBA" id="ARBA00049244"/>
    </source>
</evidence>
<feature type="domain" description="Integrase catalytic" evidence="16">
    <location>
        <begin position="7"/>
        <end position="171"/>
    </location>
</feature>
<keyword evidence="13" id="KW-0511">Multifunctional enzyme</keyword>
<dbReference type="GO" id="GO:0003723">
    <property type="term" value="F:RNA binding"/>
    <property type="evidence" value="ECO:0007669"/>
    <property type="project" value="UniProtKB-KW"/>
</dbReference>
<dbReference type="PROSITE" id="PS50994">
    <property type="entry name" value="INTEGRASE"/>
    <property type="match status" value="1"/>
</dbReference>
<dbReference type="InterPro" id="IPR012337">
    <property type="entry name" value="RNaseH-like_sf"/>
</dbReference>
<comment type="catalytic activity">
    <reaction evidence="14">
        <text>DNA(n) + a 2'-deoxyribonucleoside 5'-triphosphate = DNA(n+1) + diphosphate</text>
        <dbReference type="Rhea" id="RHEA:22508"/>
        <dbReference type="Rhea" id="RHEA-COMP:17339"/>
        <dbReference type="Rhea" id="RHEA-COMP:17340"/>
        <dbReference type="ChEBI" id="CHEBI:33019"/>
        <dbReference type="ChEBI" id="CHEBI:61560"/>
        <dbReference type="ChEBI" id="CHEBI:173112"/>
        <dbReference type="EC" id="2.7.7.49"/>
    </reaction>
</comment>
<keyword evidence="9" id="KW-0229">DNA integration</keyword>
<dbReference type="OrthoDB" id="3562068at2759"/>
<evidence type="ECO:0000256" key="14">
    <source>
        <dbReference type="ARBA" id="ARBA00048173"/>
    </source>
</evidence>
<gene>
    <name evidence="17" type="ORF">O181_022368</name>
</gene>
<evidence type="ECO:0000256" key="6">
    <source>
        <dbReference type="ARBA" id="ARBA00022801"/>
    </source>
</evidence>
<evidence type="ECO:0000256" key="8">
    <source>
        <dbReference type="ARBA" id="ARBA00022884"/>
    </source>
</evidence>
<keyword evidence="3" id="KW-0540">Nuclease</keyword>
<evidence type="ECO:0000256" key="1">
    <source>
        <dbReference type="ARBA" id="ARBA00022578"/>
    </source>
</evidence>
<dbReference type="GO" id="GO:0006310">
    <property type="term" value="P:DNA recombination"/>
    <property type="evidence" value="ECO:0007669"/>
    <property type="project" value="UniProtKB-KW"/>
</dbReference>
<keyword evidence="4" id="KW-0479">Metal-binding</keyword>
<dbReference type="PANTHER" id="PTHR42648">
    <property type="entry name" value="TRANSPOSASE, PUTATIVE-RELATED"/>
    <property type="match status" value="1"/>
</dbReference>
<dbReference type="SUPFAM" id="SSF56672">
    <property type="entry name" value="DNA/RNA polymerases"/>
    <property type="match status" value="1"/>
</dbReference>
<dbReference type="GO" id="GO:0005634">
    <property type="term" value="C:nucleus"/>
    <property type="evidence" value="ECO:0007669"/>
    <property type="project" value="UniProtKB-ARBA"/>
</dbReference>
<dbReference type="InterPro" id="IPR057670">
    <property type="entry name" value="SH3_retrovirus"/>
</dbReference>
<dbReference type="InterPro" id="IPR013103">
    <property type="entry name" value="RVT_2"/>
</dbReference>
<keyword evidence="10" id="KW-0695">RNA-directed DNA polymerase</keyword>
<evidence type="ECO:0000256" key="2">
    <source>
        <dbReference type="ARBA" id="ARBA00022695"/>
    </source>
</evidence>
<dbReference type="Proteomes" id="UP000765509">
    <property type="component" value="Unassembled WGS sequence"/>
</dbReference>
<keyword evidence="12" id="KW-0233">DNA recombination</keyword>
<comment type="catalytic activity">
    <reaction evidence="15">
        <text>DNA(n) + a 2'-deoxyribonucleoside 5'-triphosphate = DNA(n+1) + diphosphate</text>
        <dbReference type="Rhea" id="RHEA:22508"/>
        <dbReference type="Rhea" id="RHEA-COMP:17339"/>
        <dbReference type="Rhea" id="RHEA-COMP:17340"/>
        <dbReference type="ChEBI" id="CHEBI:33019"/>
        <dbReference type="ChEBI" id="CHEBI:61560"/>
        <dbReference type="ChEBI" id="CHEBI:173112"/>
        <dbReference type="EC" id="2.7.7.7"/>
    </reaction>
</comment>
<evidence type="ECO:0000256" key="4">
    <source>
        <dbReference type="ARBA" id="ARBA00022723"/>
    </source>
</evidence>
<dbReference type="GO" id="GO:0015074">
    <property type="term" value="P:DNA integration"/>
    <property type="evidence" value="ECO:0007669"/>
    <property type="project" value="UniProtKB-KW"/>
</dbReference>
<evidence type="ECO:0000256" key="13">
    <source>
        <dbReference type="ARBA" id="ARBA00023268"/>
    </source>
</evidence>
<keyword evidence="18" id="KW-1185">Reference proteome</keyword>
<name>A0A9Q3CGQ1_9BASI</name>
<comment type="caution">
    <text evidence="17">The sequence shown here is derived from an EMBL/GenBank/DDBJ whole genome shotgun (WGS) entry which is preliminary data.</text>
</comment>
<dbReference type="Gene3D" id="3.30.420.10">
    <property type="entry name" value="Ribonuclease H-like superfamily/Ribonuclease H"/>
    <property type="match status" value="1"/>
</dbReference>
<evidence type="ECO:0000256" key="10">
    <source>
        <dbReference type="ARBA" id="ARBA00022918"/>
    </source>
</evidence>
<dbReference type="Pfam" id="PF07727">
    <property type="entry name" value="RVT_2"/>
    <property type="match status" value="1"/>
</dbReference>
<evidence type="ECO:0000256" key="9">
    <source>
        <dbReference type="ARBA" id="ARBA00022908"/>
    </source>
</evidence>
<dbReference type="InterPro" id="IPR039537">
    <property type="entry name" value="Retrotran_Ty1/copia-like"/>
</dbReference>
<sequence>MPPLRMIVEAPGDVLAVDLMGPFPQSINKFIYTLIIQDHFSSIFAFIPLRAKSEAAGHVVRWILQFERLTSKKVKRLQSDNGGEFNSKSMEEFLAKEGIVHEKTVPYEHHQNGNIEQTNRMLAELGWSILIQAKLPTSFWTYAFRQAAWVFNRVLHAGQERTPYELVINRKPDLTMLRVFGCISILHNMVQRKDLTPKAKKMIHLGVAQDSQGWVFWDPQSGQWCRSSLVVFDEEDFFLFPAQSTTINQISAKNVYDGSVVQEIEAQDSAYNLIQISSSFCIGMPSTYHEAVNGENGKAWEEACREELRSLEDMRVWNEVRKPTDKQILGTRWVFTTKSNQQGDVICYKARLVVQGHRQVKGINFEETFAPTPTFETLWSIFAIASAYKWRVTTFDVTTAYLHSQLDEDIYIKAPLGVAVGPGMVFKLNKALYGLKQAGRCWWLHIKSILQVNEEDQSTYVYRRDGHMAILWIHVDDGVMATSDDTLWETLKRELTGRLKLKWDKEINSIVGIEKIRKGDTFVLKQTSLIDKLLSNDDNNFTAYEPLPQENLKSNKAVQMDREYLSKIGMILYLAQATRPDIMYAVNYLARFAMNTDDSNWRALNHLISYI</sequence>
<accession>A0A9Q3CGQ1</accession>
<evidence type="ECO:0000256" key="5">
    <source>
        <dbReference type="ARBA" id="ARBA00022759"/>
    </source>
</evidence>
<dbReference type="GO" id="GO:0004519">
    <property type="term" value="F:endonuclease activity"/>
    <property type="evidence" value="ECO:0007669"/>
    <property type="project" value="UniProtKB-KW"/>
</dbReference>
<proteinExistence type="predicted"/>
<keyword evidence="7" id="KW-0460">Magnesium</keyword>
<evidence type="ECO:0000256" key="7">
    <source>
        <dbReference type="ARBA" id="ARBA00022842"/>
    </source>
</evidence>
<dbReference type="GO" id="GO:0046872">
    <property type="term" value="F:metal ion binding"/>
    <property type="evidence" value="ECO:0007669"/>
    <property type="project" value="UniProtKB-KW"/>
</dbReference>
<dbReference type="PANTHER" id="PTHR42648:SF11">
    <property type="entry name" value="TRANSPOSON TY4-P GAG-POL POLYPROTEIN"/>
    <property type="match status" value="1"/>
</dbReference>
<keyword evidence="1" id="KW-0815">Transposition</keyword>
<dbReference type="GO" id="GO:0032196">
    <property type="term" value="P:transposition"/>
    <property type="evidence" value="ECO:0007669"/>
    <property type="project" value="UniProtKB-KW"/>
</dbReference>
<dbReference type="EMBL" id="AVOT02006878">
    <property type="protein sequence ID" value="MBW0482653.1"/>
    <property type="molecule type" value="Genomic_DNA"/>
</dbReference>
<dbReference type="InterPro" id="IPR043502">
    <property type="entry name" value="DNA/RNA_pol_sf"/>
</dbReference>
<evidence type="ECO:0000259" key="16">
    <source>
        <dbReference type="PROSITE" id="PS50994"/>
    </source>
</evidence>